<proteinExistence type="predicted"/>
<keyword evidence="5" id="KW-1185">Reference proteome</keyword>
<dbReference type="EMBL" id="JAEKCB010000001">
    <property type="protein sequence ID" value="MBJ2116407.1"/>
    <property type="molecule type" value="Genomic_DNA"/>
</dbReference>
<feature type="signal peptide" evidence="1">
    <location>
        <begin position="1"/>
        <end position="22"/>
    </location>
</feature>
<dbReference type="GeneID" id="76522849"/>
<dbReference type="InterPro" id="IPR010595">
    <property type="entry name" value="DUF1161"/>
</dbReference>
<reference evidence="2" key="1">
    <citation type="submission" date="2015-06" db="EMBL/GenBank/DDBJ databases">
        <authorList>
            <person name="Urmite Genomes Urmite Genomes"/>
        </authorList>
    </citation>
    <scope>NUCLEOTIDE SEQUENCE [LARGE SCALE GENOMIC DNA]</scope>
    <source>
        <strain evidence="2">CSUR P1867</strain>
    </source>
</reference>
<evidence type="ECO:0000313" key="2">
    <source>
        <dbReference type="EMBL" id="CRL62483.1"/>
    </source>
</evidence>
<dbReference type="Pfam" id="PF06649">
    <property type="entry name" value="DUF1161"/>
    <property type="match status" value="1"/>
</dbReference>
<feature type="chain" id="PRO_5030007088" evidence="1">
    <location>
        <begin position="23"/>
        <end position="78"/>
    </location>
</feature>
<accession>A0A379ELD5</accession>
<protein>
    <submittedName>
        <fullName evidence="3">DUF1161 domain-containing protein</fullName>
    </submittedName>
</protein>
<dbReference type="EMBL" id="CVRY01000004">
    <property type="protein sequence ID" value="CRL62483.1"/>
    <property type="molecule type" value="Genomic_DNA"/>
</dbReference>
<accession>A0A0G4Q994</accession>
<dbReference type="Proteomes" id="UP000183920">
    <property type="component" value="Unassembled WGS sequence"/>
</dbReference>
<organism evidence="2 4">
    <name type="scientific">Proteus penneri</name>
    <dbReference type="NCBI Taxonomy" id="102862"/>
    <lineage>
        <taxon>Bacteria</taxon>
        <taxon>Pseudomonadati</taxon>
        <taxon>Pseudomonadota</taxon>
        <taxon>Gammaproteobacteria</taxon>
        <taxon>Enterobacterales</taxon>
        <taxon>Morganellaceae</taxon>
        <taxon>Proteus</taxon>
    </lineage>
</organism>
<dbReference type="RefSeq" id="WP_006536912.1">
    <property type="nucleotide sequence ID" value="NZ_CAXOKJ010000001.1"/>
</dbReference>
<gene>
    <name evidence="2" type="ORF">BN1804_01974</name>
    <name evidence="3" type="ORF">JFQ69_01800</name>
</gene>
<sequence length="78" mass="8443" precursor="true">MKKYVFAVMTALVAFVPLAANAGCDEVVESIQQKIINNGVPAANFTLTVVENDQVAQTEGKVVGTCENDSKKIIYTRH</sequence>
<evidence type="ECO:0000256" key="1">
    <source>
        <dbReference type="SAM" id="SignalP"/>
    </source>
</evidence>
<reference evidence="3 5" key="3">
    <citation type="submission" date="2020-12" db="EMBL/GenBank/DDBJ databases">
        <title>Enhanced detection system for hospital associated transmission using whole genome sequencing surveillance.</title>
        <authorList>
            <person name="Harrison L.H."/>
            <person name="Van Tyne D."/>
            <person name="Marsh J.W."/>
            <person name="Griffith M.P."/>
            <person name="Snyder D.J."/>
            <person name="Cooper V.S."/>
            <person name="Mustapha M."/>
        </authorList>
    </citation>
    <scope>NUCLEOTIDE SEQUENCE [LARGE SCALE GENOMIC DNA]</scope>
    <source>
        <strain evidence="3 5">PR00195</strain>
    </source>
</reference>
<evidence type="ECO:0000313" key="4">
    <source>
        <dbReference type="Proteomes" id="UP000183920"/>
    </source>
</evidence>
<evidence type="ECO:0000313" key="3">
    <source>
        <dbReference type="EMBL" id="MBJ2116407.1"/>
    </source>
</evidence>
<reference evidence="4" key="2">
    <citation type="submission" date="2015-06" db="EMBL/GenBank/DDBJ databases">
        <authorList>
            <person name="Urmite Genomes"/>
        </authorList>
    </citation>
    <scope>NUCLEOTIDE SEQUENCE [LARGE SCALE GENOMIC DNA]</scope>
    <source>
        <strain evidence="4">CSUR P1867</strain>
    </source>
</reference>
<evidence type="ECO:0000313" key="5">
    <source>
        <dbReference type="Proteomes" id="UP000619976"/>
    </source>
</evidence>
<dbReference type="AlphaFoldDB" id="A0A0G4Q994"/>
<name>A0A0G4Q994_9GAMM</name>
<keyword evidence="1" id="KW-0732">Signal</keyword>
<dbReference type="Proteomes" id="UP000619976">
    <property type="component" value="Unassembled WGS sequence"/>
</dbReference>